<dbReference type="KEGG" id="pce:PECL_100"/>
<dbReference type="InterPro" id="IPR036400">
    <property type="entry name" value="Cyt_B5-like_heme/steroid_sf"/>
</dbReference>
<dbReference type="RefSeq" id="WP_014214626.1">
    <property type="nucleotide sequence ID" value="NC_016605.1"/>
</dbReference>
<dbReference type="Gene3D" id="3.10.120.10">
    <property type="entry name" value="Cytochrome b5-like heme/steroid binding domain"/>
    <property type="match status" value="1"/>
</dbReference>
<name>G8PEP8_PEDCP</name>
<keyword evidence="3" id="KW-1185">Reference proteome</keyword>
<reference evidence="2 3" key="1">
    <citation type="journal article" date="2012" name="J. Bacteriol.">
        <title>Complete Genome Sequence of the Beer Spoilage Organism Pediococcus claussenii ATCC BAA-344T.</title>
        <authorList>
            <person name="Pittet V."/>
            <person name="Abegunde T."/>
            <person name="Marfleet T."/>
            <person name="Haakensen M."/>
            <person name="Morrow K."/>
            <person name="Jayaprakash T."/>
            <person name="Schroeder K."/>
            <person name="Trost B."/>
            <person name="Byrns S."/>
            <person name="Bergsveinson J."/>
            <person name="Kusalik A."/>
            <person name="Ziola B."/>
        </authorList>
    </citation>
    <scope>NUCLEOTIDE SEQUENCE [LARGE SCALE GENOMIC DNA]</scope>
    <source>
        <strain evidence="2 3">ATCC BAA-344</strain>
    </source>
</reference>
<sequence>MNEEFTLEDLKQFDGQNGHKAYVAVNRKIYDVTGSKEWNEGQHHGNSAGKDLSDAIKFSPHGTGMLKKVPMVGRLVK</sequence>
<dbReference type="SUPFAM" id="SSF55856">
    <property type="entry name" value="Cytochrome b5-like heme/steroid binding domain"/>
    <property type="match status" value="1"/>
</dbReference>
<dbReference type="AlphaFoldDB" id="G8PEP8"/>
<feature type="domain" description="Cytochrome b5 heme-binding" evidence="1">
    <location>
        <begin position="5"/>
        <end position="76"/>
    </location>
</feature>
<evidence type="ECO:0000313" key="2">
    <source>
        <dbReference type="EMBL" id="AEV94428.1"/>
    </source>
</evidence>
<accession>G8PEP8</accession>
<dbReference type="SMART" id="SM01117">
    <property type="entry name" value="Cyt-b5"/>
    <property type="match status" value="1"/>
</dbReference>
<protein>
    <submittedName>
        <fullName evidence="2">Cytochrome b5-like Heme/Steroid binding domain protein</fullName>
    </submittedName>
</protein>
<dbReference type="Pfam" id="PF00173">
    <property type="entry name" value="Cyt-b5"/>
    <property type="match status" value="1"/>
</dbReference>
<dbReference type="HOGENOM" id="CLU_178322_0_0_9"/>
<dbReference type="InterPro" id="IPR001199">
    <property type="entry name" value="Cyt_B5-like_heme/steroid-bd"/>
</dbReference>
<dbReference type="PATRIC" id="fig|701521.8.peg.91"/>
<evidence type="ECO:0000313" key="3">
    <source>
        <dbReference type="Proteomes" id="UP000005444"/>
    </source>
</evidence>
<evidence type="ECO:0000259" key="1">
    <source>
        <dbReference type="SMART" id="SM01117"/>
    </source>
</evidence>
<proteinExistence type="predicted"/>
<dbReference type="Proteomes" id="UP000005444">
    <property type="component" value="Chromosome"/>
</dbReference>
<organism evidence="2 3">
    <name type="scientific">Pediococcus claussenii (strain ATCC BAA-344 / DSM 14800 / JCM 18046 / KCTC 3811 / LMG 21948 / P06)</name>
    <dbReference type="NCBI Taxonomy" id="701521"/>
    <lineage>
        <taxon>Bacteria</taxon>
        <taxon>Bacillati</taxon>
        <taxon>Bacillota</taxon>
        <taxon>Bacilli</taxon>
        <taxon>Lactobacillales</taxon>
        <taxon>Lactobacillaceae</taxon>
        <taxon>Pediococcus</taxon>
    </lineage>
</organism>
<gene>
    <name evidence="2" type="ordered locus">PECL_100</name>
</gene>
<dbReference type="eggNOG" id="COG4892">
    <property type="taxonomic scope" value="Bacteria"/>
</dbReference>
<dbReference type="EMBL" id="CP003137">
    <property type="protein sequence ID" value="AEV94428.1"/>
    <property type="molecule type" value="Genomic_DNA"/>
</dbReference>